<organism evidence="9 10">
    <name type="scientific">Alicyclobacillus fastidiosus</name>
    <dbReference type="NCBI Taxonomy" id="392011"/>
    <lineage>
        <taxon>Bacteria</taxon>
        <taxon>Bacillati</taxon>
        <taxon>Bacillota</taxon>
        <taxon>Bacilli</taxon>
        <taxon>Bacillales</taxon>
        <taxon>Alicyclobacillaceae</taxon>
        <taxon>Alicyclobacillus</taxon>
    </lineage>
</organism>
<feature type="transmembrane region" description="Helical" evidence="8">
    <location>
        <begin position="240"/>
        <end position="262"/>
    </location>
</feature>
<keyword evidence="5 8" id="KW-1133">Transmembrane helix</keyword>
<dbReference type="Gene3D" id="1.10.4160.10">
    <property type="entry name" value="Hydantoin permease"/>
    <property type="match status" value="1"/>
</dbReference>
<keyword evidence="10" id="KW-1185">Reference proteome</keyword>
<dbReference type="RefSeq" id="WP_275472583.1">
    <property type="nucleotide sequence ID" value="NZ_CP162940.1"/>
</dbReference>
<feature type="transmembrane region" description="Helical" evidence="8">
    <location>
        <begin position="59"/>
        <end position="83"/>
    </location>
</feature>
<feature type="transmembrane region" description="Helical" evidence="8">
    <location>
        <begin position="390"/>
        <end position="411"/>
    </location>
</feature>
<dbReference type="PANTHER" id="PTHR31806:SF1">
    <property type="entry name" value="PURINE-CYTOSINE PERMEASE FCY2-RELATED"/>
    <property type="match status" value="1"/>
</dbReference>
<evidence type="ECO:0000256" key="6">
    <source>
        <dbReference type="ARBA" id="ARBA00023136"/>
    </source>
</evidence>
<comment type="similarity">
    <text evidence="2 7">Belongs to the purine-cytosine permease (2.A.39) family.</text>
</comment>
<dbReference type="PANTHER" id="PTHR31806">
    <property type="entry name" value="PURINE-CYTOSINE PERMEASE FCY2-RELATED"/>
    <property type="match status" value="1"/>
</dbReference>
<feature type="transmembrane region" description="Helical" evidence="8">
    <location>
        <begin position="201"/>
        <end position="220"/>
    </location>
</feature>
<evidence type="ECO:0000313" key="10">
    <source>
        <dbReference type="Proteomes" id="UP001579974"/>
    </source>
</evidence>
<evidence type="ECO:0000256" key="2">
    <source>
        <dbReference type="ARBA" id="ARBA00008974"/>
    </source>
</evidence>
<feature type="transmembrane region" description="Helical" evidence="8">
    <location>
        <begin position="319"/>
        <end position="336"/>
    </location>
</feature>
<feature type="transmembrane region" description="Helical" evidence="8">
    <location>
        <begin position="33"/>
        <end position="53"/>
    </location>
</feature>
<feature type="transmembrane region" description="Helical" evidence="8">
    <location>
        <begin position="136"/>
        <end position="155"/>
    </location>
</feature>
<sequence>MGERLKENRAAVEQHGIGHVSDEERHGSPKNLFGIWWSTNMTIAAFATGAISIQLGLGFWPAIIAMVLGILMGAIIIPVMSAMGWKLGVPQMLMTRPTFGRVGAIFPVIIAWLNFLGWFTILTVLGAQALNAAFQLPLNAGIVILALVSISLGVFGNDIVQSAERWIAIVVGIVFLIVIILAIPHIHWGYRGDPKLVGADWWGTFVLMVAIAYSYAGPGYTPYASDYTRYIPKIFKFRTIFGPAFGGMAISCTIIFSLGAAVLTGNPTGDPIKSLNNMVGGFAPVVMLALALGSVAANAMNVYSGGLTALVSGIKMKRWTSALVIGVIGVILALWAKEQFQVKYENYLLLVLYLVPPMDAIFIADFFFIRKGRYRYTDFYGNTAGLFNRSGWIAYIIGILVSIPFMSAAVYEGPFAKDFHGADVSYLVSMVISGLVYWGIRRGTGHNLVFTEHNMTIE</sequence>
<evidence type="ECO:0000313" key="9">
    <source>
        <dbReference type="EMBL" id="MFB5189273.1"/>
    </source>
</evidence>
<feature type="transmembrane region" description="Helical" evidence="8">
    <location>
        <begin position="282"/>
        <end position="307"/>
    </location>
</feature>
<feature type="transmembrane region" description="Helical" evidence="8">
    <location>
        <begin position="104"/>
        <end position="130"/>
    </location>
</feature>
<name>A0ABV5AAR2_9BACL</name>
<comment type="subcellular location">
    <subcellularLocation>
        <location evidence="1">Membrane</location>
        <topology evidence="1">Multi-pass membrane protein</topology>
    </subcellularLocation>
</comment>
<proteinExistence type="inferred from homology"/>
<keyword evidence="3 7" id="KW-0813">Transport</keyword>
<evidence type="ECO:0000256" key="8">
    <source>
        <dbReference type="SAM" id="Phobius"/>
    </source>
</evidence>
<dbReference type="InterPro" id="IPR026030">
    <property type="entry name" value="Pur-cyt_permease_Fcy2/21/22"/>
</dbReference>
<keyword evidence="4 8" id="KW-0812">Transmembrane</keyword>
<protein>
    <submittedName>
        <fullName evidence="9">Cytosine permease</fullName>
    </submittedName>
</protein>
<comment type="caution">
    <text evidence="9">The sequence shown here is derived from an EMBL/GenBank/DDBJ whole genome shotgun (WGS) entry which is preliminary data.</text>
</comment>
<accession>A0ABV5AAR2</accession>
<dbReference type="InterPro" id="IPR001248">
    <property type="entry name" value="Pur-cyt_permease"/>
</dbReference>
<reference evidence="9 10" key="1">
    <citation type="journal article" date="2024" name="Int. J. Mol. Sci.">
        <title>Exploration of Alicyclobacillus spp. Genome in Search of Antibiotic Resistance.</title>
        <authorList>
            <person name="Bucka-Kolendo J."/>
            <person name="Kiousi D.E."/>
            <person name="Dekowska A."/>
            <person name="Mikolajczuk-Szczyrba A."/>
            <person name="Karadedos D.M."/>
            <person name="Michael P."/>
            <person name="Galanis A."/>
            <person name="Sokolowska B."/>
        </authorList>
    </citation>
    <scope>NUCLEOTIDE SEQUENCE [LARGE SCALE GENOMIC DNA]</scope>
    <source>
        <strain evidence="9 10">KKP 3000</strain>
    </source>
</reference>
<feature type="transmembrane region" description="Helical" evidence="8">
    <location>
        <begin position="423"/>
        <end position="440"/>
    </location>
</feature>
<keyword evidence="6 7" id="KW-0472">Membrane</keyword>
<evidence type="ECO:0000256" key="7">
    <source>
        <dbReference type="PIRNR" id="PIRNR002744"/>
    </source>
</evidence>
<dbReference type="EMBL" id="JBDXSU010000002">
    <property type="protein sequence ID" value="MFB5189273.1"/>
    <property type="molecule type" value="Genomic_DNA"/>
</dbReference>
<dbReference type="Pfam" id="PF02133">
    <property type="entry name" value="Transp_cyt_pur"/>
    <property type="match status" value="1"/>
</dbReference>
<feature type="transmembrane region" description="Helical" evidence="8">
    <location>
        <begin position="348"/>
        <end position="369"/>
    </location>
</feature>
<evidence type="ECO:0000256" key="4">
    <source>
        <dbReference type="ARBA" id="ARBA00022692"/>
    </source>
</evidence>
<dbReference type="PIRSF" id="PIRSF002744">
    <property type="entry name" value="Pur-cyt_permease"/>
    <property type="match status" value="1"/>
</dbReference>
<gene>
    <name evidence="9" type="ORF">KKP3000_002274</name>
</gene>
<evidence type="ECO:0000256" key="1">
    <source>
        <dbReference type="ARBA" id="ARBA00004141"/>
    </source>
</evidence>
<feature type="transmembrane region" description="Helical" evidence="8">
    <location>
        <begin position="167"/>
        <end position="189"/>
    </location>
</feature>
<dbReference type="Proteomes" id="UP001579974">
    <property type="component" value="Unassembled WGS sequence"/>
</dbReference>
<evidence type="ECO:0000256" key="5">
    <source>
        <dbReference type="ARBA" id="ARBA00022989"/>
    </source>
</evidence>
<evidence type="ECO:0000256" key="3">
    <source>
        <dbReference type="ARBA" id="ARBA00022448"/>
    </source>
</evidence>